<reference evidence="2 3" key="1">
    <citation type="submission" date="2019-02" db="EMBL/GenBank/DDBJ databases">
        <title>Deep-cultivation of Planctomycetes and their phenomic and genomic characterization uncovers novel biology.</title>
        <authorList>
            <person name="Wiegand S."/>
            <person name="Jogler M."/>
            <person name="Boedeker C."/>
            <person name="Pinto D."/>
            <person name="Vollmers J."/>
            <person name="Rivas-Marin E."/>
            <person name="Kohn T."/>
            <person name="Peeters S.H."/>
            <person name="Heuer A."/>
            <person name="Rast P."/>
            <person name="Oberbeckmann S."/>
            <person name="Bunk B."/>
            <person name="Jeske O."/>
            <person name="Meyerdierks A."/>
            <person name="Storesund J.E."/>
            <person name="Kallscheuer N."/>
            <person name="Luecker S."/>
            <person name="Lage O.M."/>
            <person name="Pohl T."/>
            <person name="Merkel B.J."/>
            <person name="Hornburger P."/>
            <person name="Mueller R.-W."/>
            <person name="Bruemmer F."/>
            <person name="Labrenz M."/>
            <person name="Spormann A.M."/>
            <person name="Op Den Camp H."/>
            <person name="Overmann J."/>
            <person name="Amann R."/>
            <person name="Jetten M.S.M."/>
            <person name="Mascher T."/>
            <person name="Medema M.H."/>
            <person name="Devos D.P."/>
            <person name="Kaster A.-K."/>
            <person name="Ovreas L."/>
            <person name="Rohde M."/>
            <person name="Galperin M.Y."/>
            <person name="Jogler C."/>
        </authorList>
    </citation>
    <scope>NUCLEOTIDE SEQUENCE [LARGE SCALE GENOMIC DNA]</scope>
    <source>
        <strain evidence="2 3">Pan14r</strain>
    </source>
</reference>
<dbReference type="OrthoDB" id="262864at2"/>
<evidence type="ECO:0000256" key="1">
    <source>
        <dbReference type="SAM" id="MobiDB-lite"/>
    </source>
</evidence>
<dbReference type="Proteomes" id="UP000317238">
    <property type="component" value="Unassembled WGS sequence"/>
</dbReference>
<dbReference type="PROSITE" id="PS51257">
    <property type="entry name" value="PROKAR_LIPOPROTEIN"/>
    <property type="match status" value="1"/>
</dbReference>
<accession>A0A5C5Y354</accession>
<organism evidence="2 3">
    <name type="scientific">Crateriforma conspicua</name>
    <dbReference type="NCBI Taxonomy" id="2527996"/>
    <lineage>
        <taxon>Bacteria</taxon>
        <taxon>Pseudomonadati</taxon>
        <taxon>Planctomycetota</taxon>
        <taxon>Planctomycetia</taxon>
        <taxon>Planctomycetales</taxon>
        <taxon>Planctomycetaceae</taxon>
        <taxon>Crateriforma</taxon>
    </lineage>
</organism>
<dbReference type="AlphaFoldDB" id="A0A5C5Y354"/>
<feature type="region of interest" description="Disordered" evidence="1">
    <location>
        <begin position="88"/>
        <end position="108"/>
    </location>
</feature>
<evidence type="ECO:0000313" key="3">
    <source>
        <dbReference type="Proteomes" id="UP000317238"/>
    </source>
</evidence>
<evidence type="ECO:0000313" key="2">
    <source>
        <dbReference type="EMBL" id="TWT69133.1"/>
    </source>
</evidence>
<name>A0A5C5Y354_9PLAN</name>
<dbReference type="EMBL" id="SJPL01000001">
    <property type="protein sequence ID" value="TWT69133.1"/>
    <property type="molecule type" value="Genomic_DNA"/>
</dbReference>
<gene>
    <name evidence="2" type="ORF">Pan14r_14170</name>
</gene>
<keyword evidence="3" id="KW-1185">Reference proteome</keyword>
<protein>
    <submittedName>
        <fullName evidence="2">Uncharacterized protein</fullName>
    </submittedName>
</protein>
<proteinExistence type="predicted"/>
<comment type="caution">
    <text evidence="2">The sequence shown here is derived from an EMBL/GenBank/DDBJ whole genome shotgun (WGS) entry which is preliminary data.</text>
</comment>
<sequence>MAVRPDSSPEWKSRPFRHAKGAGIGLLAALSLAGCANWRQSETEPVVTHKAESVQTLHHRTDALVMSSRFITIRPPETIAKVAESLAAEDTPDGMASQDSESSPAGESFLPDPWDTIWNWVDETVVDAGDRRRLLDNGLRVGLVKDRQKVDQLLAEMTPPSDLINDFMEQTEIATDVSGLSGAFPVRWAERTELWVRRADSKTRTVLARIDGQTVGRTLDAPQPLFALEANPTSMAGQIRLTFRPEIQHGPMKRSFTPSKAAVRMEQRRDAWSLAENQWDVRLSEGDVLIVAPTRTTQALGKAMLTQQTADQQTFHTVVLLTLDRIP</sequence>
<dbReference type="RefSeq" id="WP_146438699.1">
    <property type="nucleotide sequence ID" value="NZ_SJPL01000001.1"/>
</dbReference>